<dbReference type="EMBL" id="CAUOFW020001136">
    <property type="protein sequence ID" value="CAK9141444.1"/>
    <property type="molecule type" value="Genomic_DNA"/>
</dbReference>
<reference evidence="2 3" key="1">
    <citation type="submission" date="2024-02" db="EMBL/GenBank/DDBJ databases">
        <authorList>
            <person name="Vignale AGUSTIN F."/>
            <person name="Sosa J E."/>
            <person name="Modenutti C."/>
        </authorList>
    </citation>
    <scope>NUCLEOTIDE SEQUENCE [LARGE SCALE GENOMIC DNA]</scope>
</reference>
<protein>
    <submittedName>
        <fullName evidence="2">Uncharacterized protein</fullName>
    </submittedName>
</protein>
<keyword evidence="3" id="KW-1185">Reference proteome</keyword>
<gene>
    <name evidence="2" type="ORF">ILEXP_LOCUS9028</name>
</gene>
<feature type="chain" id="PRO_5044892560" evidence="1">
    <location>
        <begin position="27"/>
        <end position="103"/>
    </location>
</feature>
<dbReference type="Proteomes" id="UP001642360">
    <property type="component" value="Unassembled WGS sequence"/>
</dbReference>
<name>A0ABC8REL3_9AQUA</name>
<keyword evidence="1" id="KW-0732">Signal</keyword>
<sequence length="103" mass="11078">MGSRKVIKSCGVFLIIMVLLSTAVIARELIENSEPPSTTVIARELIENSEPPSTTVIARELIENSEPPSTTGENVYVGSTVCNKCLSRAPPRDGNYKVIACCP</sequence>
<evidence type="ECO:0000313" key="2">
    <source>
        <dbReference type="EMBL" id="CAK9141444.1"/>
    </source>
</evidence>
<evidence type="ECO:0000256" key="1">
    <source>
        <dbReference type="SAM" id="SignalP"/>
    </source>
</evidence>
<comment type="caution">
    <text evidence="2">The sequence shown here is derived from an EMBL/GenBank/DDBJ whole genome shotgun (WGS) entry which is preliminary data.</text>
</comment>
<proteinExistence type="predicted"/>
<accession>A0ABC8REL3</accession>
<organism evidence="2 3">
    <name type="scientific">Ilex paraguariensis</name>
    <name type="common">yerba mate</name>
    <dbReference type="NCBI Taxonomy" id="185542"/>
    <lineage>
        <taxon>Eukaryota</taxon>
        <taxon>Viridiplantae</taxon>
        <taxon>Streptophyta</taxon>
        <taxon>Embryophyta</taxon>
        <taxon>Tracheophyta</taxon>
        <taxon>Spermatophyta</taxon>
        <taxon>Magnoliopsida</taxon>
        <taxon>eudicotyledons</taxon>
        <taxon>Gunneridae</taxon>
        <taxon>Pentapetalae</taxon>
        <taxon>asterids</taxon>
        <taxon>campanulids</taxon>
        <taxon>Aquifoliales</taxon>
        <taxon>Aquifoliaceae</taxon>
        <taxon>Ilex</taxon>
    </lineage>
</organism>
<dbReference type="AlphaFoldDB" id="A0ABC8REL3"/>
<evidence type="ECO:0000313" key="3">
    <source>
        <dbReference type="Proteomes" id="UP001642360"/>
    </source>
</evidence>
<feature type="signal peptide" evidence="1">
    <location>
        <begin position="1"/>
        <end position="26"/>
    </location>
</feature>